<keyword evidence="3" id="KW-1185">Reference proteome</keyword>
<feature type="domain" description="NIPSNAP" evidence="1">
    <location>
        <begin position="21"/>
        <end position="116"/>
    </location>
</feature>
<dbReference type="InterPro" id="IPR011008">
    <property type="entry name" value="Dimeric_a/b-barrel"/>
</dbReference>
<proteinExistence type="predicted"/>
<comment type="caution">
    <text evidence="2">The sequence shown here is derived from an EMBL/GenBank/DDBJ whole genome shotgun (WGS) entry which is preliminary data.</text>
</comment>
<dbReference type="Proteomes" id="UP000704176">
    <property type="component" value="Unassembled WGS sequence"/>
</dbReference>
<evidence type="ECO:0000313" key="2">
    <source>
        <dbReference type="EMBL" id="MBZ6077292.1"/>
    </source>
</evidence>
<accession>A0ABS7VQR0</accession>
<dbReference type="InterPro" id="IPR012577">
    <property type="entry name" value="NIPSNAP"/>
</dbReference>
<dbReference type="Pfam" id="PF07978">
    <property type="entry name" value="NIPSNAP"/>
    <property type="match status" value="1"/>
</dbReference>
<dbReference type="RefSeq" id="WP_224313616.1">
    <property type="nucleotide sequence ID" value="NZ_JAIRBM010000009.1"/>
</dbReference>
<evidence type="ECO:0000313" key="3">
    <source>
        <dbReference type="Proteomes" id="UP000704176"/>
    </source>
</evidence>
<protein>
    <submittedName>
        <fullName evidence="2">NIPSNAP family protein</fullName>
    </submittedName>
</protein>
<organism evidence="2 3">
    <name type="scientific">Microvirga puerhi</name>
    <dbReference type="NCBI Taxonomy" id="2876078"/>
    <lineage>
        <taxon>Bacteria</taxon>
        <taxon>Pseudomonadati</taxon>
        <taxon>Pseudomonadota</taxon>
        <taxon>Alphaproteobacteria</taxon>
        <taxon>Hyphomicrobiales</taxon>
        <taxon>Methylobacteriaceae</taxon>
        <taxon>Microvirga</taxon>
    </lineage>
</organism>
<dbReference type="Gene3D" id="3.30.70.100">
    <property type="match status" value="2"/>
</dbReference>
<dbReference type="EMBL" id="JAIRBM010000009">
    <property type="protein sequence ID" value="MBZ6077292.1"/>
    <property type="molecule type" value="Genomic_DNA"/>
</dbReference>
<sequence>MDLEVVDARNPTAATGEDAIVELRRYRLHREARDRLIDLFDRAFVEPQEEVGMRVIGQFRDLDDPDSFVWLRGFADMATRAEALAAFYGGPVWAAHRDQANGTMINSDNVLLLRPAQPGDGFPPAVHPRAAIGQEVGAPGLIVATICSLAPQKEDAFASFFKDKVRPQLEKAGARIFASFVTERSPNTFPRLPVREGETVFVWFSGFADLAAYDHHLAALAASEAWVRTVDPEFEQWIWRPREISRLVPTARSSLRA</sequence>
<gene>
    <name evidence="2" type="ORF">K9B37_13500</name>
</gene>
<name>A0ABS7VQR0_9HYPH</name>
<reference evidence="2 3" key="1">
    <citation type="submission" date="2021-09" db="EMBL/GenBank/DDBJ databases">
        <title>The complete genome sequence of a new microorganism.</title>
        <authorList>
            <person name="Zi Z."/>
        </authorList>
    </citation>
    <scope>NUCLEOTIDE SEQUENCE [LARGE SCALE GENOMIC DNA]</scope>
    <source>
        <strain evidence="2 3">WGZ8</strain>
    </source>
</reference>
<evidence type="ECO:0000259" key="1">
    <source>
        <dbReference type="Pfam" id="PF07978"/>
    </source>
</evidence>
<dbReference type="SUPFAM" id="SSF54909">
    <property type="entry name" value="Dimeric alpha+beta barrel"/>
    <property type="match status" value="2"/>
</dbReference>